<keyword evidence="1" id="KW-0732">Signal</keyword>
<feature type="signal peptide" evidence="1">
    <location>
        <begin position="1"/>
        <end position="28"/>
    </location>
</feature>
<organism evidence="2 3">
    <name type="scientific">Nocardia brasiliensis</name>
    <dbReference type="NCBI Taxonomy" id="37326"/>
    <lineage>
        <taxon>Bacteria</taxon>
        <taxon>Bacillati</taxon>
        <taxon>Actinomycetota</taxon>
        <taxon>Actinomycetes</taxon>
        <taxon>Mycobacteriales</taxon>
        <taxon>Nocardiaceae</taxon>
        <taxon>Nocardia</taxon>
    </lineage>
</organism>
<dbReference type="PANTHER" id="PTHR32015:SF1">
    <property type="entry name" value="LIPASE"/>
    <property type="match status" value="1"/>
</dbReference>
<name>A0A6G9XZ52_NOCBR</name>
<accession>A0A6G9XZ52</accession>
<evidence type="ECO:0000256" key="1">
    <source>
        <dbReference type="SAM" id="SignalP"/>
    </source>
</evidence>
<dbReference type="InterPro" id="IPR029058">
    <property type="entry name" value="AB_hydrolase_fold"/>
</dbReference>
<dbReference type="RefSeq" id="WP_167465265.1">
    <property type="nucleotide sequence ID" value="NZ_CP046171.1"/>
</dbReference>
<dbReference type="GO" id="GO:0016042">
    <property type="term" value="P:lipid catabolic process"/>
    <property type="evidence" value="ECO:0007669"/>
    <property type="project" value="InterPro"/>
</dbReference>
<dbReference type="GO" id="GO:0016298">
    <property type="term" value="F:lipase activity"/>
    <property type="evidence" value="ECO:0007669"/>
    <property type="project" value="TreeGrafter"/>
</dbReference>
<dbReference type="SUPFAM" id="SSF53474">
    <property type="entry name" value="alpha/beta-Hydrolases"/>
    <property type="match status" value="1"/>
</dbReference>
<dbReference type="AlphaFoldDB" id="A0A6G9XZ52"/>
<protein>
    <submittedName>
        <fullName evidence="2">Alpha/beta fold hydrolase</fullName>
    </submittedName>
</protein>
<dbReference type="InterPro" id="IPR002918">
    <property type="entry name" value="Lipase_EstA/Esterase_EstB"/>
</dbReference>
<dbReference type="EMBL" id="CP046171">
    <property type="protein sequence ID" value="QIS06219.1"/>
    <property type="molecule type" value="Genomic_DNA"/>
</dbReference>
<dbReference type="Pfam" id="PF01674">
    <property type="entry name" value="Lipase_2"/>
    <property type="match status" value="1"/>
</dbReference>
<feature type="chain" id="PRO_5026309309" evidence="1">
    <location>
        <begin position="29"/>
        <end position="306"/>
    </location>
</feature>
<keyword evidence="2" id="KW-0378">Hydrolase</keyword>
<sequence>MATLRCRWGVAELAACLAVLLAAAPAAAETDADWTVPPTGANDWSCAPATAYPQPVLLVHGTWDNQSAWDTLAPQLKAHGVCVFSLNYGHAPTSMRGSVPGVFGTADIRTSAKEFAAFVAKVRAATGAARVDIVAHSQGGPLVRQYLRFDGGADRLDPSRNLVDHLVTIAATHHGTTADGLGYLLPTGSAAALSDSMIARVLGTAAAQQLATSEFLRTLNAGGDTEPGIHYTAIATRVDHVVTPPEATFLRAGVGATVDNVWVQDVCPTDTYHHGILPHSPAVAYLVHKALGLPFSADPCPVEQSE</sequence>
<dbReference type="Proteomes" id="UP000501705">
    <property type="component" value="Chromosome"/>
</dbReference>
<evidence type="ECO:0000313" key="3">
    <source>
        <dbReference type="Proteomes" id="UP000501705"/>
    </source>
</evidence>
<proteinExistence type="predicted"/>
<dbReference type="PANTHER" id="PTHR32015">
    <property type="entry name" value="FASTING INDUCED LIPASE"/>
    <property type="match status" value="1"/>
</dbReference>
<reference evidence="2 3" key="1">
    <citation type="journal article" date="2019" name="ACS Chem. Biol.">
        <title>Identification and Mobilization of a Cryptic Antibiotic Biosynthesis Gene Locus from a Human-Pathogenic Nocardia Isolate.</title>
        <authorList>
            <person name="Herisse M."/>
            <person name="Ishida K."/>
            <person name="Porter J.L."/>
            <person name="Howden B."/>
            <person name="Hertweck C."/>
            <person name="Stinear T.P."/>
            <person name="Pidot S.J."/>
        </authorList>
    </citation>
    <scope>NUCLEOTIDE SEQUENCE [LARGE SCALE GENOMIC DNA]</scope>
    <source>
        <strain evidence="2 3">AUSMDU00024985</strain>
    </source>
</reference>
<gene>
    <name evidence="2" type="ORF">F5X71_31435</name>
</gene>
<evidence type="ECO:0000313" key="2">
    <source>
        <dbReference type="EMBL" id="QIS06219.1"/>
    </source>
</evidence>
<dbReference type="Gene3D" id="3.40.50.1820">
    <property type="entry name" value="alpha/beta hydrolase"/>
    <property type="match status" value="1"/>
</dbReference>